<accession>A0A834WWH1</accession>
<keyword evidence="2" id="KW-1185">Reference proteome</keyword>
<comment type="caution">
    <text evidence="1">The sequence shown here is derived from an EMBL/GenBank/DDBJ whole genome shotgun (WGS) entry which is preliminary data.</text>
</comment>
<protein>
    <submittedName>
        <fullName evidence="1">Uncharacterized protein</fullName>
    </submittedName>
</protein>
<proteinExistence type="predicted"/>
<dbReference type="EMBL" id="JAAIUW010000005">
    <property type="protein sequence ID" value="KAF7833218.1"/>
    <property type="molecule type" value="Genomic_DNA"/>
</dbReference>
<reference evidence="1" key="1">
    <citation type="submission" date="2020-09" db="EMBL/GenBank/DDBJ databases">
        <title>Genome-Enabled Discovery of Anthraquinone Biosynthesis in Senna tora.</title>
        <authorList>
            <person name="Kang S.-H."/>
            <person name="Pandey R.P."/>
            <person name="Lee C.-M."/>
            <person name="Sim J.-S."/>
            <person name="Jeong J.-T."/>
            <person name="Choi B.-S."/>
            <person name="Jung M."/>
            <person name="Ginzburg D."/>
            <person name="Zhao K."/>
            <person name="Won S.Y."/>
            <person name="Oh T.-J."/>
            <person name="Yu Y."/>
            <person name="Kim N.-H."/>
            <person name="Lee O.R."/>
            <person name="Lee T.-H."/>
            <person name="Bashyal P."/>
            <person name="Kim T.-S."/>
            <person name="Lee W.-H."/>
            <person name="Kawkins C."/>
            <person name="Kim C.-K."/>
            <person name="Kim J.S."/>
            <person name="Ahn B.O."/>
            <person name="Rhee S.Y."/>
            <person name="Sohng J.K."/>
        </authorList>
    </citation>
    <scope>NUCLEOTIDE SEQUENCE</scope>
    <source>
        <tissue evidence="1">Leaf</tissue>
    </source>
</reference>
<evidence type="ECO:0000313" key="2">
    <source>
        <dbReference type="Proteomes" id="UP000634136"/>
    </source>
</evidence>
<sequence>MGYMHMARKLVKQGGLQENMKIA</sequence>
<dbReference type="AlphaFoldDB" id="A0A834WWH1"/>
<gene>
    <name evidence="1" type="ORF">G2W53_015551</name>
</gene>
<evidence type="ECO:0000313" key="1">
    <source>
        <dbReference type="EMBL" id="KAF7833218.1"/>
    </source>
</evidence>
<organism evidence="1 2">
    <name type="scientific">Senna tora</name>
    <dbReference type="NCBI Taxonomy" id="362788"/>
    <lineage>
        <taxon>Eukaryota</taxon>
        <taxon>Viridiplantae</taxon>
        <taxon>Streptophyta</taxon>
        <taxon>Embryophyta</taxon>
        <taxon>Tracheophyta</taxon>
        <taxon>Spermatophyta</taxon>
        <taxon>Magnoliopsida</taxon>
        <taxon>eudicotyledons</taxon>
        <taxon>Gunneridae</taxon>
        <taxon>Pentapetalae</taxon>
        <taxon>rosids</taxon>
        <taxon>fabids</taxon>
        <taxon>Fabales</taxon>
        <taxon>Fabaceae</taxon>
        <taxon>Caesalpinioideae</taxon>
        <taxon>Cassia clade</taxon>
        <taxon>Senna</taxon>
    </lineage>
</organism>
<name>A0A834WWH1_9FABA</name>
<dbReference type="Proteomes" id="UP000634136">
    <property type="component" value="Unassembled WGS sequence"/>
</dbReference>